<accession>A0A841J8C9</accession>
<dbReference type="EMBL" id="JACHCA010000003">
    <property type="protein sequence ID" value="MBB6127057.1"/>
    <property type="molecule type" value="Genomic_DNA"/>
</dbReference>
<protein>
    <recommendedName>
        <fullName evidence="3">DUF4249 domain-containing protein</fullName>
    </recommendedName>
</protein>
<evidence type="ECO:0000313" key="2">
    <source>
        <dbReference type="Proteomes" id="UP000548326"/>
    </source>
</evidence>
<gene>
    <name evidence="1" type="ORF">HDF22_001163</name>
</gene>
<organism evidence="1 2">
    <name type="scientific">Mucilaginibacter lappiensis</name>
    <dbReference type="NCBI Taxonomy" id="354630"/>
    <lineage>
        <taxon>Bacteria</taxon>
        <taxon>Pseudomonadati</taxon>
        <taxon>Bacteroidota</taxon>
        <taxon>Sphingobacteriia</taxon>
        <taxon>Sphingobacteriales</taxon>
        <taxon>Sphingobacteriaceae</taxon>
        <taxon>Mucilaginibacter</taxon>
    </lineage>
</organism>
<dbReference type="Pfam" id="PF14054">
    <property type="entry name" value="DUF4249"/>
    <property type="match status" value="1"/>
</dbReference>
<reference evidence="1 2" key="1">
    <citation type="submission" date="2020-08" db="EMBL/GenBank/DDBJ databases">
        <title>Genomic Encyclopedia of Type Strains, Phase IV (KMG-V): Genome sequencing to study the core and pangenomes of soil and plant-associated prokaryotes.</title>
        <authorList>
            <person name="Whitman W."/>
        </authorList>
    </citation>
    <scope>NUCLEOTIDE SEQUENCE [LARGE SCALE GENOMIC DNA]</scope>
    <source>
        <strain evidence="1 2">MP601</strain>
    </source>
</reference>
<dbReference type="RefSeq" id="WP_183586267.1">
    <property type="nucleotide sequence ID" value="NZ_JACHCA010000003.1"/>
</dbReference>
<evidence type="ECO:0000313" key="1">
    <source>
        <dbReference type="EMBL" id="MBB6127057.1"/>
    </source>
</evidence>
<sequence length="274" mass="30000">MHTIRFSAILMILLGLLSSCDKVINLKLNNSGPQTVIEGTMSNEAGGAKVSISQSQNFYDETSFTGISGAQVTVDVDGAVYNFDPTAAGVYQNSTLIGVPGHTYHLTVKLNDKTYTSTSTMPQVVKLDSIYVVDDEFGTNKDKTKLRVATVKYQDPANEQNYYRFIEYIDGRKEKSLFVDDDEFTNGQTVNSRLNFSNDNDDPAREIRTGKQLMIEMECIDAAVYKYFFSLNSNSTGSGNSAAPSNPTSNITGGALGYFSAYPITRKTITVPAN</sequence>
<dbReference type="PROSITE" id="PS51257">
    <property type="entry name" value="PROKAR_LIPOPROTEIN"/>
    <property type="match status" value="1"/>
</dbReference>
<proteinExistence type="predicted"/>
<comment type="caution">
    <text evidence="1">The sequence shown here is derived from an EMBL/GenBank/DDBJ whole genome shotgun (WGS) entry which is preliminary data.</text>
</comment>
<dbReference type="Proteomes" id="UP000548326">
    <property type="component" value="Unassembled WGS sequence"/>
</dbReference>
<dbReference type="AlphaFoldDB" id="A0A841J8C9"/>
<name>A0A841J8C9_9SPHI</name>
<dbReference type="InterPro" id="IPR025345">
    <property type="entry name" value="DUF4249"/>
</dbReference>
<evidence type="ECO:0008006" key="3">
    <source>
        <dbReference type="Google" id="ProtNLM"/>
    </source>
</evidence>